<dbReference type="NCBIfam" id="NF003814">
    <property type="entry name" value="PRK05406.1-3"/>
    <property type="match status" value="1"/>
</dbReference>
<reference evidence="1 2" key="1">
    <citation type="submission" date="2016-10" db="EMBL/GenBank/DDBJ databases">
        <authorList>
            <person name="de Groot N.N."/>
        </authorList>
    </citation>
    <scope>NUCLEOTIDE SEQUENCE [LARGE SCALE GENOMIC DNA]</scope>
    <source>
        <strain evidence="1 2">CGMCC 1.7659</strain>
    </source>
</reference>
<evidence type="ECO:0000313" key="2">
    <source>
        <dbReference type="Proteomes" id="UP000198575"/>
    </source>
</evidence>
<evidence type="ECO:0000313" key="1">
    <source>
        <dbReference type="EMBL" id="SFN25786.1"/>
    </source>
</evidence>
<gene>
    <name evidence="1" type="ORF">SAMN05216289_11052</name>
</gene>
<name>A0A1I4XJM3_9GAMM</name>
<dbReference type="OrthoDB" id="9773478at2"/>
<dbReference type="InterPro" id="IPR005501">
    <property type="entry name" value="LamB/YcsF/PxpA-like"/>
</dbReference>
<dbReference type="EMBL" id="FOVF01000010">
    <property type="protein sequence ID" value="SFN25786.1"/>
    <property type="molecule type" value="Genomic_DNA"/>
</dbReference>
<dbReference type="Pfam" id="PF03746">
    <property type="entry name" value="LamB_YcsF"/>
    <property type="match status" value="1"/>
</dbReference>
<dbReference type="SUPFAM" id="SSF88713">
    <property type="entry name" value="Glycoside hydrolase/deacetylase"/>
    <property type="match status" value="1"/>
</dbReference>
<dbReference type="Proteomes" id="UP000198575">
    <property type="component" value="Unassembled WGS sequence"/>
</dbReference>
<dbReference type="STRING" id="578942.SAMN05216289_11052"/>
<accession>A0A1I4XJM3</accession>
<proteinExistence type="predicted"/>
<dbReference type="PANTHER" id="PTHR30292">
    <property type="entry name" value="UNCHARACTERIZED PROTEIN YBGL-RELATED"/>
    <property type="match status" value="1"/>
</dbReference>
<protein>
    <submittedName>
        <fullName evidence="1">UPF0271 protein</fullName>
    </submittedName>
</protein>
<dbReference type="GO" id="GO:0005975">
    <property type="term" value="P:carbohydrate metabolic process"/>
    <property type="evidence" value="ECO:0007669"/>
    <property type="project" value="InterPro"/>
</dbReference>
<dbReference type="PANTHER" id="PTHR30292:SF0">
    <property type="entry name" value="5-OXOPROLINASE SUBUNIT A"/>
    <property type="match status" value="1"/>
</dbReference>
<dbReference type="CDD" id="cd10801">
    <property type="entry name" value="LamB_YcsF_like_1"/>
    <property type="match status" value="1"/>
</dbReference>
<dbReference type="AlphaFoldDB" id="A0A1I4XJM3"/>
<organism evidence="1 2">
    <name type="scientific">Dokdonella immobilis</name>
    <dbReference type="NCBI Taxonomy" id="578942"/>
    <lineage>
        <taxon>Bacteria</taxon>
        <taxon>Pseudomonadati</taxon>
        <taxon>Pseudomonadota</taxon>
        <taxon>Gammaproteobacteria</taxon>
        <taxon>Lysobacterales</taxon>
        <taxon>Rhodanobacteraceae</taxon>
        <taxon>Dokdonella</taxon>
    </lineage>
</organism>
<dbReference type="NCBIfam" id="NF003816">
    <property type="entry name" value="PRK05406.1-5"/>
    <property type="match status" value="1"/>
</dbReference>
<sequence>MPPSIDLNCDLGEGCGHDLAIMPWISSANIACGGHAGDEASMRETLRLCRRFGVKAGAHPGHADPGHFGRRELDLPHAEVAQTIDAQLQRLAAIAVEEAVTLIHVKPHGALYNQAARDRGLAETIARAVARFDARLILVGLAGSELPRAGERAGLQVAHEAFADRRYLGNGQLAARGTEGAVITDLAAAVQQAISIVQHGMVTTLEGEALTLRADTLCLHGDGTHASEFARALHDALIAAGIAIAREPR</sequence>
<dbReference type="InterPro" id="IPR011330">
    <property type="entry name" value="Glyco_hydro/deAcase_b/a-brl"/>
</dbReference>
<keyword evidence="2" id="KW-1185">Reference proteome</keyword>
<dbReference type="RefSeq" id="WP_092407225.1">
    <property type="nucleotide sequence ID" value="NZ_FOVF01000010.1"/>
</dbReference>
<dbReference type="Gene3D" id="3.20.20.370">
    <property type="entry name" value="Glycoside hydrolase/deacetylase"/>
    <property type="match status" value="1"/>
</dbReference>